<name>A0ABD0XZ19_UMBPY</name>
<evidence type="ECO:0000256" key="1">
    <source>
        <dbReference type="SAM" id="Coils"/>
    </source>
</evidence>
<feature type="region of interest" description="Disordered" evidence="2">
    <location>
        <begin position="309"/>
        <end position="339"/>
    </location>
</feature>
<feature type="compositionally biased region" description="Basic and acidic residues" evidence="2">
    <location>
        <begin position="461"/>
        <end position="497"/>
    </location>
</feature>
<keyword evidence="5" id="KW-1185">Reference proteome</keyword>
<feature type="compositionally biased region" description="Basic and acidic residues" evidence="2">
    <location>
        <begin position="628"/>
        <end position="643"/>
    </location>
</feature>
<dbReference type="AlphaFoldDB" id="A0ABD0XZ19"/>
<gene>
    <name evidence="4" type="ORF">UPYG_G00007980</name>
</gene>
<keyword evidence="3" id="KW-1133">Transmembrane helix</keyword>
<feature type="transmembrane region" description="Helical" evidence="3">
    <location>
        <begin position="34"/>
        <end position="54"/>
    </location>
</feature>
<feature type="region of interest" description="Disordered" evidence="2">
    <location>
        <begin position="374"/>
        <end position="687"/>
    </location>
</feature>
<evidence type="ECO:0000256" key="2">
    <source>
        <dbReference type="SAM" id="MobiDB-lite"/>
    </source>
</evidence>
<feature type="compositionally biased region" description="Acidic residues" evidence="2">
    <location>
        <begin position="375"/>
        <end position="459"/>
    </location>
</feature>
<proteinExistence type="predicted"/>
<evidence type="ECO:0000256" key="3">
    <source>
        <dbReference type="SAM" id="Phobius"/>
    </source>
</evidence>
<sequence length="710" mass="77487">MTAKNRKKNKPNQEDFNTFSHESSELEARGGHQYALLLILFVLIVVGGATATWVCFQQHQTITYISDSIMGMQLKIVKLQSSQEEIRQTNEKKQNTNGFEHRLNALEESYMLAQKQVGMALATAEQLKASDLPAQVLSLHTEMKARLAEMQQSNTPAEQLQALLKGKSQEFEAVRLRVESLAGVSTELAQSVEGLTVSLAETEAMLEEKLGLLGTLSANMEGKESELLELKERLAANQAQLEYNTAEIAIIRELIESEHSQRAEEASLEVRLVAVQQSLKKQNLIAHSLHSELNSQLEAVQKRVAQLEGGAQADGPLDEEEESASAKGLEEEAPVEVEHDATAELEQKTPALELDEEASLEELEQKATSVLELEAPVEVDEDEAQEVEAPVEVEEDEAQEVEAPVEVEEDEAQEVEAPVEVEEDEAQEVEAPVEVEEDEAQEVEAPVEVEEDDAQEVEVETLLKDLEKEVSSEKVNEEAVAEAKWEDSAEKEARAPAEEDEGAPAEEDEGAPAEEDEGAPADEDEGAPAEEDEGAPAEEDEGDPAEEDEGAPAEEDEGAPAEEDEGAPAEEDEGAPAEEDAGAPAEEDEGAPAEEDAGAPAEEGEYAPAEVEEVDNAFSGKELENEDLAEKDQADTVEMKTHLDGGPVKQLDPAVREKEVVEDSAEAAQEEVENEEEQGKLEEVTQEGLFVEEVEKLLHDEAFPKEQLLM</sequence>
<keyword evidence="3" id="KW-0472">Membrane</keyword>
<feature type="compositionally biased region" description="Acidic residues" evidence="2">
    <location>
        <begin position="498"/>
        <end position="615"/>
    </location>
</feature>
<protein>
    <submittedName>
        <fullName evidence="4">Uncharacterized protein</fullName>
    </submittedName>
</protein>
<keyword evidence="1" id="KW-0175">Coiled coil</keyword>
<organism evidence="4 5">
    <name type="scientific">Umbra pygmaea</name>
    <name type="common">Eastern mudminnow</name>
    <dbReference type="NCBI Taxonomy" id="75934"/>
    <lineage>
        <taxon>Eukaryota</taxon>
        <taxon>Metazoa</taxon>
        <taxon>Chordata</taxon>
        <taxon>Craniata</taxon>
        <taxon>Vertebrata</taxon>
        <taxon>Euteleostomi</taxon>
        <taxon>Actinopterygii</taxon>
        <taxon>Neopterygii</taxon>
        <taxon>Teleostei</taxon>
        <taxon>Protacanthopterygii</taxon>
        <taxon>Esociformes</taxon>
        <taxon>Umbridae</taxon>
        <taxon>Umbra</taxon>
    </lineage>
</organism>
<accession>A0ABD0XZ19</accession>
<feature type="coiled-coil region" evidence="1">
    <location>
        <begin position="213"/>
        <end position="240"/>
    </location>
</feature>
<comment type="caution">
    <text evidence="4">The sequence shown here is derived from an EMBL/GenBank/DDBJ whole genome shotgun (WGS) entry which is preliminary data.</text>
</comment>
<evidence type="ECO:0000313" key="5">
    <source>
        <dbReference type="Proteomes" id="UP001557470"/>
    </source>
</evidence>
<reference evidence="4 5" key="1">
    <citation type="submission" date="2024-06" db="EMBL/GenBank/DDBJ databases">
        <authorList>
            <person name="Pan Q."/>
            <person name="Wen M."/>
            <person name="Jouanno E."/>
            <person name="Zahm M."/>
            <person name="Klopp C."/>
            <person name="Cabau C."/>
            <person name="Louis A."/>
            <person name="Berthelot C."/>
            <person name="Parey E."/>
            <person name="Roest Crollius H."/>
            <person name="Montfort J."/>
            <person name="Robinson-Rechavi M."/>
            <person name="Bouchez O."/>
            <person name="Lampietro C."/>
            <person name="Lopez Roques C."/>
            <person name="Donnadieu C."/>
            <person name="Postlethwait J."/>
            <person name="Bobe J."/>
            <person name="Verreycken H."/>
            <person name="Guiguen Y."/>
        </authorList>
    </citation>
    <scope>NUCLEOTIDE SEQUENCE [LARGE SCALE GENOMIC DNA]</scope>
    <source>
        <strain evidence="4">Up_M1</strain>
        <tissue evidence="4">Testis</tissue>
    </source>
</reference>
<dbReference type="EMBL" id="JAGEUA010000001">
    <property type="protein sequence ID" value="KAL1021045.1"/>
    <property type="molecule type" value="Genomic_DNA"/>
</dbReference>
<keyword evidence="3" id="KW-0812">Transmembrane</keyword>
<dbReference type="Proteomes" id="UP001557470">
    <property type="component" value="Unassembled WGS sequence"/>
</dbReference>
<feature type="compositionally biased region" description="Acidic residues" evidence="2">
    <location>
        <begin position="662"/>
        <end position="676"/>
    </location>
</feature>
<evidence type="ECO:0000313" key="4">
    <source>
        <dbReference type="EMBL" id="KAL1021045.1"/>
    </source>
</evidence>